<dbReference type="Proteomes" id="UP000186004">
    <property type="component" value="Unassembled WGS sequence"/>
</dbReference>
<accession>A0A1N6SNH8</accession>
<gene>
    <name evidence="2" type="ORF">SAMN05444858_102332</name>
</gene>
<reference evidence="2 3" key="1">
    <citation type="submission" date="2017-01" db="EMBL/GenBank/DDBJ databases">
        <authorList>
            <person name="Mah S.A."/>
            <person name="Swanson W.J."/>
            <person name="Moy G.W."/>
            <person name="Vacquier V.D."/>
        </authorList>
    </citation>
    <scope>NUCLEOTIDE SEQUENCE [LARGE SCALE GENOMIC DNA]</scope>
    <source>
        <strain evidence="2 3">DSM 45758</strain>
    </source>
</reference>
<dbReference type="PANTHER" id="PTHR10788:SF106">
    <property type="entry name" value="BCDNA.GH08860"/>
    <property type="match status" value="1"/>
</dbReference>
<keyword evidence="3" id="KW-1185">Reference proteome</keyword>
<evidence type="ECO:0000313" key="3">
    <source>
        <dbReference type="Proteomes" id="UP000186004"/>
    </source>
</evidence>
<dbReference type="InterPro" id="IPR001830">
    <property type="entry name" value="Glyco_trans_20"/>
</dbReference>
<dbReference type="Pfam" id="PF00982">
    <property type="entry name" value="Glyco_transf_20"/>
    <property type="match status" value="1"/>
</dbReference>
<dbReference type="GO" id="GO:0003825">
    <property type="term" value="F:alpha,alpha-trehalose-phosphate synthase (UDP-forming) activity"/>
    <property type="evidence" value="ECO:0007669"/>
    <property type="project" value="TreeGrafter"/>
</dbReference>
<evidence type="ECO:0000256" key="1">
    <source>
        <dbReference type="ARBA" id="ARBA00008799"/>
    </source>
</evidence>
<comment type="similarity">
    <text evidence="1">Belongs to the glycosyltransferase 20 family.</text>
</comment>
<sequence>MAVSPLLIGMPEMRHSSLVVVANRLPIDDSAAPDGACEWRRSPGGLVSALHPLLRHTPATWVGWAGGTGAAPTLPDVDGVRLRAVPLTAEDQRDHYEGFANSTLWPLYHDAVEQPEHHRRWWEAYQRVNRRFAEAAADVAEPGAVVWVQDYHLHLVPGLLRGMRPDLRIGFFLHVPFPPPELFMQLPRRAELLRGMLGADLIGFQRVQAAHNFAQLVAKVLNLPATDRRIGVGERVVRIGAFPVSIDTAEMAALAARPDVAARAQRLRQDLGRPERVILSVDRMDYTKGIEQRLKAYSELLASGHVKVRDTVLVQVAVPSRERVGQYQILRERVEREVGRINGEFGRVGEPAIHYLTQPFDRAELAALYRVADVMAVTPLRDGMNLVAKEYVAARVDDTGALLLSEFAGTAAELSQAYLVNPHDLEGLKEGLLAALRAAPADVSRRMRAMRAHLHEHDIRAWARSYLSALDETGPLVQRMVAATDALPTQPARSAARVEHHPGG</sequence>
<dbReference type="STRING" id="1198245.SAMN05444858_102332"/>
<protein>
    <submittedName>
        <fullName evidence="2">Trehalose 6-phosphate synthase</fullName>
    </submittedName>
</protein>
<dbReference type="AlphaFoldDB" id="A0A1N6SNH8"/>
<dbReference type="GO" id="GO:0005992">
    <property type="term" value="P:trehalose biosynthetic process"/>
    <property type="evidence" value="ECO:0007669"/>
    <property type="project" value="InterPro"/>
</dbReference>
<dbReference type="PANTHER" id="PTHR10788">
    <property type="entry name" value="TREHALOSE-6-PHOSPHATE SYNTHASE"/>
    <property type="match status" value="1"/>
</dbReference>
<dbReference type="CDD" id="cd03788">
    <property type="entry name" value="GT20_TPS"/>
    <property type="match status" value="1"/>
</dbReference>
<name>A0A1N6SNH8_9ACTN</name>
<evidence type="ECO:0000313" key="2">
    <source>
        <dbReference type="EMBL" id="SIQ42591.1"/>
    </source>
</evidence>
<dbReference type="EMBL" id="FTNF01000002">
    <property type="protein sequence ID" value="SIQ42591.1"/>
    <property type="molecule type" value="Genomic_DNA"/>
</dbReference>
<organism evidence="2 3">
    <name type="scientific">Micromonospora avicenniae</name>
    <dbReference type="NCBI Taxonomy" id="1198245"/>
    <lineage>
        <taxon>Bacteria</taxon>
        <taxon>Bacillati</taxon>
        <taxon>Actinomycetota</taxon>
        <taxon>Actinomycetes</taxon>
        <taxon>Micromonosporales</taxon>
        <taxon>Micromonosporaceae</taxon>
        <taxon>Micromonospora</taxon>
    </lineage>
</organism>
<dbReference type="Gene3D" id="3.40.50.2000">
    <property type="entry name" value="Glycogen Phosphorylase B"/>
    <property type="match status" value="2"/>
</dbReference>
<dbReference type="SUPFAM" id="SSF53756">
    <property type="entry name" value="UDP-Glycosyltransferase/glycogen phosphorylase"/>
    <property type="match status" value="1"/>
</dbReference>
<proteinExistence type="inferred from homology"/>